<name>A0A427AWE0_ENSVE</name>
<evidence type="ECO:0000313" key="2">
    <source>
        <dbReference type="Proteomes" id="UP000287651"/>
    </source>
</evidence>
<protein>
    <submittedName>
        <fullName evidence="1">Uncharacterized protein</fullName>
    </submittedName>
</protein>
<accession>A0A427AWE0</accession>
<dbReference type="Proteomes" id="UP000287651">
    <property type="component" value="Unassembled WGS sequence"/>
</dbReference>
<sequence>METQRLWEEAEVAATYYRESLSPTLAGLCITLEVLMDLCSRHEVLVDSQVDELNLALGLALYFVEEAEAWVEEAHDEVAITEDMVTKSIVESEQKIETLRYELKDTH</sequence>
<organism evidence="1 2">
    <name type="scientific">Ensete ventricosum</name>
    <name type="common">Abyssinian banana</name>
    <name type="synonym">Musa ensete</name>
    <dbReference type="NCBI Taxonomy" id="4639"/>
    <lineage>
        <taxon>Eukaryota</taxon>
        <taxon>Viridiplantae</taxon>
        <taxon>Streptophyta</taxon>
        <taxon>Embryophyta</taxon>
        <taxon>Tracheophyta</taxon>
        <taxon>Spermatophyta</taxon>
        <taxon>Magnoliopsida</taxon>
        <taxon>Liliopsida</taxon>
        <taxon>Zingiberales</taxon>
        <taxon>Musaceae</taxon>
        <taxon>Ensete</taxon>
    </lineage>
</organism>
<evidence type="ECO:0000313" key="1">
    <source>
        <dbReference type="EMBL" id="RRT80436.1"/>
    </source>
</evidence>
<comment type="caution">
    <text evidence="1">The sequence shown here is derived from an EMBL/GenBank/DDBJ whole genome shotgun (WGS) entry which is preliminary data.</text>
</comment>
<dbReference type="AlphaFoldDB" id="A0A427AWE0"/>
<reference evidence="1 2" key="1">
    <citation type="journal article" date="2014" name="Agronomy (Basel)">
        <title>A Draft Genome Sequence for Ensete ventricosum, the Drought-Tolerant Tree Against Hunger.</title>
        <authorList>
            <person name="Harrison J."/>
            <person name="Moore K.A."/>
            <person name="Paszkiewicz K."/>
            <person name="Jones T."/>
            <person name="Grant M."/>
            <person name="Ambacheew D."/>
            <person name="Muzemil S."/>
            <person name="Studholme D.J."/>
        </authorList>
    </citation>
    <scope>NUCLEOTIDE SEQUENCE [LARGE SCALE GENOMIC DNA]</scope>
</reference>
<proteinExistence type="predicted"/>
<gene>
    <name evidence="1" type="ORF">B296_00007514</name>
</gene>
<dbReference type="EMBL" id="AMZH03001143">
    <property type="protein sequence ID" value="RRT80436.1"/>
    <property type="molecule type" value="Genomic_DNA"/>
</dbReference>